<dbReference type="EMBL" id="JADOEL010000005">
    <property type="protein sequence ID" value="MBF8177760.1"/>
    <property type="molecule type" value="Genomic_DNA"/>
</dbReference>
<accession>A0ABS0ESD7</accession>
<dbReference type="SUPFAM" id="SSF54523">
    <property type="entry name" value="Pili subunits"/>
    <property type="match status" value="1"/>
</dbReference>
<keyword evidence="1" id="KW-0472">Membrane</keyword>
<keyword evidence="3" id="KW-1185">Reference proteome</keyword>
<sequence length="146" mass="16357">MRWHNGFTLIEVLIALFIMVLLAGWAVQSYQHAVVKGKRTEGRAALMTVMQQQERYYSVHTSYRAFSSHTNDEHVHGMKWFSGASSTSSSYEISAQPCGDDGVRHCIRLIARPGTERVNSSYRDPLCGTLSLNSRGEKTADAEGCW</sequence>
<proteinExistence type="predicted"/>
<dbReference type="InterPro" id="IPR045584">
    <property type="entry name" value="Pilin-like"/>
</dbReference>
<dbReference type="RefSeq" id="WP_195875329.1">
    <property type="nucleotide sequence ID" value="NZ_JADOEL010000005.1"/>
</dbReference>
<dbReference type="Proteomes" id="UP000657372">
    <property type="component" value="Unassembled WGS sequence"/>
</dbReference>
<evidence type="ECO:0000313" key="3">
    <source>
        <dbReference type="Proteomes" id="UP000657372"/>
    </source>
</evidence>
<organism evidence="2 3">
    <name type="scientific">Herminiimonas contaminans</name>
    <dbReference type="NCBI Taxonomy" id="1111140"/>
    <lineage>
        <taxon>Bacteria</taxon>
        <taxon>Pseudomonadati</taxon>
        <taxon>Pseudomonadota</taxon>
        <taxon>Betaproteobacteria</taxon>
        <taxon>Burkholderiales</taxon>
        <taxon>Oxalobacteraceae</taxon>
        <taxon>Herminiimonas</taxon>
    </lineage>
</organism>
<dbReference type="InterPro" id="IPR012902">
    <property type="entry name" value="N_methyl_site"/>
</dbReference>
<protein>
    <submittedName>
        <fullName evidence="2">Type IV pilin protein</fullName>
    </submittedName>
</protein>
<keyword evidence="1" id="KW-0812">Transmembrane</keyword>
<keyword evidence="1" id="KW-1133">Transmembrane helix</keyword>
<reference evidence="2 3" key="1">
    <citation type="submission" date="2020-11" db="EMBL/GenBank/DDBJ databases">
        <title>WGS of Herminiimonas contaminans strain Marseille-Q4544 isolated from planarians Schmidtea mediterranea.</title>
        <authorList>
            <person name="Kangale L."/>
        </authorList>
    </citation>
    <scope>NUCLEOTIDE SEQUENCE [LARGE SCALE GENOMIC DNA]</scope>
    <source>
        <strain evidence="2 3">Marseille-Q4544</strain>
    </source>
</reference>
<dbReference type="Pfam" id="PF16732">
    <property type="entry name" value="ComP_DUS"/>
    <property type="match status" value="1"/>
</dbReference>
<name>A0ABS0ESD7_9BURK</name>
<dbReference type="Gene3D" id="3.30.700.10">
    <property type="entry name" value="Glycoprotein, Type 4 Pilin"/>
    <property type="match status" value="1"/>
</dbReference>
<comment type="caution">
    <text evidence="2">The sequence shown here is derived from an EMBL/GenBank/DDBJ whole genome shotgun (WGS) entry which is preliminary data.</text>
</comment>
<gene>
    <name evidence="2" type="ORF">IXC47_08715</name>
</gene>
<evidence type="ECO:0000313" key="2">
    <source>
        <dbReference type="EMBL" id="MBF8177760.1"/>
    </source>
</evidence>
<dbReference type="Pfam" id="PF07963">
    <property type="entry name" value="N_methyl"/>
    <property type="match status" value="1"/>
</dbReference>
<evidence type="ECO:0000256" key="1">
    <source>
        <dbReference type="SAM" id="Phobius"/>
    </source>
</evidence>
<dbReference type="InterPro" id="IPR031982">
    <property type="entry name" value="PilE-like"/>
</dbReference>
<feature type="transmembrane region" description="Helical" evidence="1">
    <location>
        <begin position="6"/>
        <end position="27"/>
    </location>
</feature>
<dbReference type="NCBIfam" id="TIGR02532">
    <property type="entry name" value="IV_pilin_GFxxxE"/>
    <property type="match status" value="1"/>
</dbReference>